<feature type="domain" description="WSC" evidence="4">
    <location>
        <begin position="14"/>
        <end position="106"/>
    </location>
</feature>
<evidence type="ECO:0000256" key="2">
    <source>
        <dbReference type="SAM" id="Phobius"/>
    </source>
</evidence>
<keyword evidence="6" id="KW-1185">Reference proteome</keyword>
<keyword evidence="2" id="KW-0812">Transmembrane</keyword>
<feature type="signal peptide" evidence="3">
    <location>
        <begin position="1"/>
        <end position="20"/>
    </location>
</feature>
<gene>
    <name evidence="5" type="ORF">CTRG_03712</name>
</gene>
<sequence>MNSLLSHSLLILLIPTVANALSLNLCSNTNLGGDKTSSQFMSNGLCRDTCSDGGYAVAVLSGYDCYCTNNVPADTVDMSNCEVGCPGYKDQENCAGDGSYGYLVITNPSATVGASPSSSSTRTTGTTSSSSSSSRSSSTSSSSTSTTTSSSSTSSTSTSTTSSTSSTPSSTSSSPPPDPSTTSSPPPDPSTTSSSSSSTSTTSSSSSSSSSTSSSSTRTSTPTTLVTRTTEITQTHSSNNIVKITEYYTATITPSPPSTSESPSSSSETEEEEESSSESPLISTKIEPSTIYSILTINGTQTQEIRTVFVTRTPTQVDDSTASETDSTTRHRSQDASTVPTDSSTNANMSGDPQSSNSADGGDGKDQNKSSFFDDTSKVAGTFSAVGIVVVGIVCGVLYCCCCFGGGRKGKNDDHDGFTDEENQYSSDELSINHEKVVLPRSKQSSFSSLNRNNSGKSLFAYFTGDKKSDDGVTRSSSRKKLMSRRNSTINGHNGPAGAQSTDGDGGIMFPINELDSRLDPDTMFLNHNFSNKSFGDDHDYSRKLKVTNPE</sequence>
<evidence type="ECO:0000259" key="4">
    <source>
        <dbReference type="PROSITE" id="PS51212"/>
    </source>
</evidence>
<dbReference type="InterPro" id="IPR002889">
    <property type="entry name" value="WSC_carb-bd"/>
</dbReference>
<dbReference type="eggNOG" id="ENOG502S63H">
    <property type="taxonomic scope" value="Eukaryota"/>
</dbReference>
<evidence type="ECO:0000256" key="1">
    <source>
        <dbReference type="SAM" id="MobiDB-lite"/>
    </source>
</evidence>
<feature type="compositionally biased region" description="Low complexity" evidence="1">
    <location>
        <begin position="190"/>
        <end position="224"/>
    </location>
</feature>
<feature type="transmembrane region" description="Helical" evidence="2">
    <location>
        <begin position="379"/>
        <end position="401"/>
    </location>
</feature>
<feature type="compositionally biased region" description="Low complexity" evidence="1">
    <location>
        <begin position="258"/>
        <end position="267"/>
    </location>
</feature>
<dbReference type="RefSeq" id="XP_002549415.1">
    <property type="nucleotide sequence ID" value="XM_002549369.1"/>
</dbReference>
<keyword evidence="2" id="KW-0472">Membrane</keyword>
<dbReference type="GeneID" id="8297846"/>
<evidence type="ECO:0000313" key="5">
    <source>
        <dbReference type="EMBL" id="EER33287.1"/>
    </source>
</evidence>
<dbReference type="VEuPathDB" id="FungiDB:CTRG_03712"/>
<dbReference type="AlphaFoldDB" id="C5MCC0"/>
<feature type="compositionally biased region" description="Pro residues" evidence="1">
    <location>
        <begin position="174"/>
        <end position="189"/>
    </location>
</feature>
<dbReference type="Proteomes" id="UP000002037">
    <property type="component" value="Unassembled WGS sequence"/>
</dbReference>
<reference evidence="5 6" key="1">
    <citation type="journal article" date="2009" name="Nature">
        <title>Evolution of pathogenicity and sexual reproduction in eight Candida genomes.</title>
        <authorList>
            <person name="Butler G."/>
            <person name="Rasmussen M.D."/>
            <person name="Lin M.F."/>
            <person name="Santos M.A."/>
            <person name="Sakthikumar S."/>
            <person name="Munro C.A."/>
            <person name="Rheinbay E."/>
            <person name="Grabherr M."/>
            <person name="Forche A."/>
            <person name="Reedy J.L."/>
            <person name="Agrafioti I."/>
            <person name="Arnaud M.B."/>
            <person name="Bates S."/>
            <person name="Brown A.J."/>
            <person name="Brunke S."/>
            <person name="Costanzo M.C."/>
            <person name="Fitzpatrick D.A."/>
            <person name="de Groot P.W."/>
            <person name="Harris D."/>
            <person name="Hoyer L.L."/>
            <person name="Hube B."/>
            <person name="Klis F.M."/>
            <person name="Kodira C."/>
            <person name="Lennard N."/>
            <person name="Logue M.E."/>
            <person name="Martin R."/>
            <person name="Neiman A.M."/>
            <person name="Nikolaou E."/>
            <person name="Quail M.A."/>
            <person name="Quinn J."/>
            <person name="Santos M.C."/>
            <person name="Schmitzberger F.F."/>
            <person name="Sherlock G."/>
            <person name="Shah P."/>
            <person name="Silverstein K.A."/>
            <person name="Skrzypek M.S."/>
            <person name="Soll D."/>
            <person name="Staggs R."/>
            <person name="Stansfield I."/>
            <person name="Stumpf M.P."/>
            <person name="Sudbery P.E."/>
            <person name="Srikantha T."/>
            <person name="Zeng Q."/>
            <person name="Berman J."/>
            <person name="Berriman M."/>
            <person name="Heitman J."/>
            <person name="Gow N.A."/>
            <person name="Lorenz M.C."/>
            <person name="Birren B.W."/>
            <person name="Kellis M."/>
            <person name="Cuomo C.A."/>
        </authorList>
    </citation>
    <scope>NUCLEOTIDE SEQUENCE [LARGE SCALE GENOMIC DNA]</scope>
    <source>
        <strain evidence="6">ATCC MYA-3404 / T1</strain>
    </source>
</reference>
<protein>
    <recommendedName>
        <fullName evidence="4">WSC domain-containing protein</fullName>
    </recommendedName>
</protein>
<dbReference type="PROSITE" id="PS51212">
    <property type="entry name" value="WSC"/>
    <property type="match status" value="1"/>
</dbReference>
<proteinExistence type="predicted"/>
<evidence type="ECO:0000256" key="3">
    <source>
        <dbReference type="SAM" id="SignalP"/>
    </source>
</evidence>
<accession>C5MCC0</accession>
<organism evidence="5 6">
    <name type="scientific">Candida tropicalis (strain ATCC MYA-3404 / T1)</name>
    <name type="common">Yeast</name>
    <dbReference type="NCBI Taxonomy" id="294747"/>
    <lineage>
        <taxon>Eukaryota</taxon>
        <taxon>Fungi</taxon>
        <taxon>Dikarya</taxon>
        <taxon>Ascomycota</taxon>
        <taxon>Saccharomycotina</taxon>
        <taxon>Pichiomycetes</taxon>
        <taxon>Debaryomycetaceae</taxon>
        <taxon>Candida/Lodderomyces clade</taxon>
        <taxon>Candida</taxon>
    </lineage>
</organism>
<keyword evidence="3" id="KW-0732">Signal</keyword>
<feature type="compositionally biased region" description="Low complexity" evidence="1">
    <location>
        <begin position="115"/>
        <end position="173"/>
    </location>
</feature>
<dbReference type="PANTHER" id="PTHR48138:SF2">
    <property type="entry name" value="KERATINOCYTE PROLINE-RICH PROTEIN"/>
    <property type="match status" value="1"/>
</dbReference>
<dbReference type="PANTHER" id="PTHR48138">
    <property type="entry name" value="KERATINOCYTE PROLINE-RICH PROTEIN-RELATED"/>
    <property type="match status" value="1"/>
</dbReference>
<dbReference type="Pfam" id="PF01822">
    <property type="entry name" value="WSC"/>
    <property type="match status" value="1"/>
</dbReference>
<feature type="region of interest" description="Disordered" evidence="1">
    <location>
        <begin position="316"/>
        <end position="370"/>
    </location>
</feature>
<feature type="region of interest" description="Disordered" evidence="1">
    <location>
        <begin position="250"/>
        <end position="284"/>
    </location>
</feature>
<dbReference type="STRING" id="294747.C5MCC0"/>
<name>C5MCC0_CANTT</name>
<feature type="compositionally biased region" description="Polar residues" evidence="1">
    <location>
        <begin position="335"/>
        <end position="359"/>
    </location>
</feature>
<dbReference type="KEGG" id="ctp:CTRG_03712"/>
<evidence type="ECO:0000313" key="6">
    <source>
        <dbReference type="Proteomes" id="UP000002037"/>
    </source>
</evidence>
<dbReference type="InterPro" id="IPR052881">
    <property type="entry name" value="Keratinocyte_PR"/>
</dbReference>
<keyword evidence="2" id="KW-1133">Transmembrane helix</keyword>
<dbReference type="OrthoDB" id="2537459at2759"/>
<dbReference type="EMBL" id="GG692398">
    <property type="protein sequence ID" value="EER33287.1"/>
    <property type="molecule type" value="Genomic_DNA"/>
</dbReference>
<dbReference type="HOGENOM" id="CLU_024893_2_1_1"/>
<feature type="region of interest" description="Disordered" evidence="1">
    <location>
        <begin position="468"/>
        <end position="506"/>
    </location>
</feature>
<feature type="region of interest" description="Disordered" evidence="1">
    <location>
        <begin position="111"/>
        <end position="226"/>
    </location>
</feature>
<feature type="chain" id="PRO_5002953360" description="WSC domain-containing protein" evidence="3">
    <location>
        <begin position="21"/>
        <end position="551"/>
    </location>
</feature>